<dbReference type="GO" id="GO:0071555">
    <property type="term" value="P:cell wall organization"/>
    <property type="evidence" value="ECO:0007669"/>
    <property type="project" value="UniProtKB-KW"/>
</dbReference>
<keyword evidence="5" id="KW-1185">Reference proteome</keyword>
<dbReference type="SUPFAM" id="SSF53187">
    <property type="entry name" value="Zn-dependent exopeptidases"/>
    <property type="match status" value="1"/>
</dbReference>
<organism evidence="4 5">
    <name type="scientific">Oceanobacillus arenosus</name>
    <dbReference type="NCBI Taxonomy" id="1229153"/>
    <lineage>
        <taxon>Bacteria</taxon>
        <taxon>Bacillati</taxon>
        <taxon>Bacillota</taxon>
        <taxon>Bacilli</taxon>
        <taxon>Bacillales</taxon>
        <taxon>Bacillaceae</taxon>
        <taxon>Oceanobacillus</taxon>
    </lineage>
</organism>
<dbReference type="PROSITE" id="PS51781">
    <property type="entry name" value="SH3B"/>
    <property type="match status" value="2"/>
</dbReference>
<name>A0A3D8PTH0_9BACI</name>
<dbReference type="AlphaFoldDB" id="A0A3D8PTH0"/>
<dbReference type="PANTHER" id="PTHR30404:SF7">
    <property type="entry name" value="CELL WALL AMIDASE LYTH-RELATED"/>
    <property type="match status" value="1"/>
</dbReference>
<dbReference type="Proteomes" id="UP000257143">
    <property type="component" value="Unassembled WGS sequence"/>
</dbReference>
<dbReference type="CDD" id="cd02696">
    <property type="entry name" value="MurNAc-LAA"/>
    <property type="match status" value="1"/>
</dbReference>
<dbReference type="SMART" id="SM00287">
    <property type="entry name" value="SH3b"/>
    <property type="match status" value="2"/>
</dbReference>
<evidence type="ECO:0000313" key="5">
    <source>
        <dbReference type="Proteomes" id="UP000257143"/>
    </source>
</evidence>
<feature type="domain" description="SH3b" evidence="3">
    <location>
        <begin position="37"/>
        <end position="99"/>
    </location>
</feature>
<dbReference type="OrthoDB" id="9806267at2"/>
<dbReference type="Pfam" id="PF08239">
    <property type="entry name" value="SH3_3"/>
    <property type="match status" value="2"/>
</dbReference>
<dbReference type="GO" id="GO:0030288">
    <property type="term" value="C:outer membrane-bounded periplasmic space"/>
    <property type="evidence" value="ECO:0007669"/>
    <property type="project" value="TreeGrafter"/>
</dbReference>
<feature type="domain" description="SH3b" evidence="3">
    <location>
        <begin position="104"/>
        <end position="171"/>
    </location>
</feature>
<accession>A0A3D8PTH0</accession>
<protein>
    <submittedName>
        <fullName evidence="4">N-acetylmuramoyl-L-alanine amidase</fullName>
    </submittedName>
</protein>
<evidence type="ECO:0000256" key="2">
    <source>
        <dbReference type="ARBA" id="ARBA00023316"/>
    </source>
</evidence>
<evidence type="ECO:0000313" key="4">
    <source>
        <dbReference type="EMBL" id="RDW19284.1"/>
    </source>
</evidence>
<comment type="caution">
    <text evidence="4">The sequence shown here is derived from an EMBL/GenBank/DDBJ whole genome shotgun (WGS) entry which is preliminary data.</text>
</comment>
<dbReference type="Gene3D" id="2.30.30.40">
    <property type="entry name" value="SH3 Domains"/>
    <property type="match status" value="2"/>
</dbReference>
<dbReference type="GO" id="GO:0008745">
    <property type="term" value="F:N-acetylmuramoyl-L-alanine amidase activity"/>
    <property type="evidence" value="ECO:0007669"/>
    <property type="project" value="InterPro"/>
</dbReference>
<keyword evidence="2" id="KW-0961">Cell wall biogenesis/degradation</keyword>
<dbReference type="InterPro" id="IPR003646">
    <property type="entry name" value="SH3-like_bac-type"/>
</dbReference>
<reference evidence="5" key="1">
    <citation type="submission" date="2017-11" db="EMBL/GenBank/DDBJ databases">
        <authorList>
            <person name="Zhu W."/>
        </authorList>
    </citation>
    <scope>NUCLEOTIDE SEQUENCE [LARGE SCALE GENOMIC DNA]</scope>
    <source>
        <strain evidence="5">CAU 1183</strain>
    </source>
</reference>
<keyword evidence="1" id="KW-0378">Hydrolase</keyword>
<dbReference type="PANTHER" id="PTHR30404">
    <property type="entry name" value="N-ACETYLMURAMOYL-L-ALANINE AMIDASE"/>
    <property type="match status" value="1"/>
</dbReference>
<dbReference type="SMART" id="SM00646">
    <property type="entry name" value="Ami_3"/>
    <property type="match status" value="1"/>
</dbReference>
<dbReference type="Gene3D" id="3.40.630.40">
    <property type="entry name" value="Zn-dependent exopeptidases"/>
    <property type="match status" value="1"/>
</dbReference>
<dbReference type="EMBL" id="PIOC01000014">
    <property type="protein sequence ID" value="RDW19284.1"/>
    <property type="molecule type" value="Genomic_DNA"/>
</dbReference>
<evidence type="ECO:0000256" key="1">
    <source>
        <dbReference type="ARBA" id="ARBA00022801"/>
    </source>
</evidence>
<sequence>MFYSRLVGGFFLKLKSYFTLLLGVIMISMLFSHDVQAEEALINEDNLNIRSGPGKEYESIGKANAGETYPIVQEQNDWVEIQLQTGTGWVTSEYITIDGATAETKTASKVDKIVIQHGNTPLRDGPSTSYDIVHLAEKDTEYDVISESNGWYEVKRDDQSGYIFKQLLNKKEASGDLSFRNKTIVIDAGHGGHDVGAIGATGTYEKNFTYFTAQELQKELKSLGANVLMTRADDDFISLASRSSYANYEDTDAFVSLHYNSFPEQPTVSGVETYYYYDQYKDLASYIQQGIINATENEDRGTSQGNFYVIRQTLKPAVLVELGFISNDEKEAQLQTTVYQRKLVAGIVEGLGKYFSMQ</sequence>
<proteinExistence type="predicted"/>
<evidence type="ECO:0000259" key="3">
    <source>
        <dbReference type="PROSITE" id="PS51781"/>
    </source>
</evidence>
<dbReference type="Pfam" id="PF01520">
    <property type="entry name" value="Amidase_3"/>
    <property type="match status" value="1"/>
</dbReference>
<dbReference type="InterPro" id="IPR002508">
    <property type="entry name" value="MurNAc-LAA_cat"/>
</dbReference>
<dbReference type="GO" id="GO:0009253">
    <property type="term" value="P:peptidoglycan catabolic process"/>
    <property type="evidence" value="ECO:0007669"/>
    <property type="project" value="InterPro"/>
</dbReference>
<gene>
    <name evidence="4" type="ORF">CWR48_09595</name>
</gene>
<dbReference type="InterPro" id="IPR050695">
    <property type="entry name" value="N-acetylmuramoyl_amidase_3"/>
</dbReference>